<dbReference type="EMBL" id="CAJNOQ010016213">
    <property type="protein sequence ID" value="CAF1376949.1"/>
    <property type="molecule type" value="Genomic_DNA"/>
</dbReference>
<name>A0A815JBF7_9BILA</name>
<accession>A0A815JBF7</accession>
<organism evidence="1 3">
    <name type="scientific">Didymodactylos carnosus</name>
    <dbReference type="NCBI Taxonomy" id="1234261"/>
    <lineage>
        <taxon>Eukaryota</taxon>
        <taxon>Metazoa</taxon>
        <taxon>Spiralia</taxon>
        <taxon>Gnathifera</taxon>
        <taxon>Rotifera</taxon>
        <taxon>Eurotatoria</taxon>
        <taxon>Bdelloidea</taxon>
        <taxon>Philodinida</taxon>
        <taxon>Philodinidae</taxon>
        <taxon>Didymodactylos</taxon>
    </lineage>
</organism>
<dbReference type="OrthoDB" id="2433005at2759"/>
<dbReference type="AlphaFoldDB" id="A0A815JBF7"/>
<comment type="caution">
    <text evidence="1">The sequence shown here is derived from an EMBL/GenBank/DDBJ whole genome shotgun (WGS) entry which is preliminary data.</text>
</comment>
<dbReference type="Proteomes" id="UP000663829">
    <property type="component" value="Unassembled WGS sequence"/>
</dbReference>
<proteinExistence type="predicted"/>
<gene>
    <name evidence="1" type="ORF">GPM918_LOCUS32136</name>
    <name evidence="2" type="ORF">SRO942_LOCUS32799</name>
</gene>
<keyword evidence="3" id="KW-1185">Reference proteome</keyword>
<evidence type="ECO:0000313" key="2">
    <source>
        <dbReference type="EMBL" id="CAF4267992.1"/>
    </source>
</evidence>
<evidence type="ECO:0000313" key="3">
    <source>
        <dbReference type="Proteomes" id="UP000663829"/>
    </source>
</evidence>
<protein>
    <submittedName>
        <fullName evidence="1">Uncharacterized protein</fullName>
    </submittedName>
</protein>
<sequence>MPSYAVSKPQLEHFRTIIMRNELKKLGEDDAEEAALKTIANKKHQEDLEAEEHRQRYIQECAELEKANTARLKSSEMSDEDELTLAELKFKRETSQKPMEKVLSYDTYMNKDNRMVLIVPDAVTTITTEDRNGLQTTTFFQVSRYHQIRKFHTTHQAPNYQDHDFPSRRKITPAVYMEIRHNLRSQSHDRHKRAKPFYKKSHSQPCSESLLPDSRNIIIKNDSAANIYNFGLLWEDMNFDVIIINHYSARASRFNPVERAMATLSKKLTGVVLKSELTTNLSQKSNQDAANVELIRYWNGHSYNTPFKIYCKPVLSVDTFMFNGHQERLILLKNTRTTSIESHVSCRLQFFMRHCVRTKYLLLFMKRKDEYCMRCADRPVTAKKTVSLLHLAGSRFPVPKLSLMNNTIMKLSFSGVIH</sequence>
<evidence type="ECO:0000313" key="1">
    <source>
        <dbReference type="EMBL" id="CAF1376949.1"/>
    </source>
</evidence>
<dbReference type="Proteomes" id="UP000681722">
    <property type="component" value="Unassembled WGS sequence"/>
</dbReference>
<dbReference type="EMBL" id="CAJOBC010078915">
    <property type="protein sequence ID" value="CAF4267992.1"/>
    <property type="molecule type" value="Genomic_DNA"/>
</dbReference>
<reference evidence="1" key="1">
    <citation type="submission" date="2021-02" db="EMBL/GenBank/DDBJ databases">
        <authorList>
            <person name="Nowell W R."/>
        </authorList>
    </citation>
    <scope>NUCLEOTIDE SEQUENCE</scope>
</reference>